<proteinExistence type="predicted"/>
<gene>
    <name evidence="1" type="ORF">ABS648_04610</name>
</gene>
<dbReference type="EMBL" id="CP158373">
    <property type="protein sequence ID" value="XBY65054.1"/>
    <property type="molecule type" value="Genomic_DNA"/>
</dbReference>
<dbReference type="AlphaFoldDB" id="A0AAU7Y441"/>
<sequence length="57" mass="6205">MGETKAVTDKAKKSTNAFSDFIRNAKSDEKKRVYATVLSEASKQQNEVIAAAKAKLS</sequence>
<name>A0AAU7Y441_9PSED</name>
<protein>
    <submittedName>
        <fullName evidence="1">Uncharacterized protein</fullName>
    </submittedName>
</protein>
<dbReference type="RefSeq" id="WP_164488217.1">
    <property type="nucleotide sequence ID" value="NZ_CP158373.1"/>
</dbReference>
<accession>A0AAU7Y441</accession>
<reference evidence="1" key="1">
    <citation type="submission" date="2023-08" db="EMBL/GenBank/DDBJ databases">
        <title>Increased levels of nutrients transform a symbiont into a lethal pathobiont.</title>
        <authorList>
            <person name="Lachnit T."/>
            <person name="Ulrich L."/>
            <person name="Willmer F.M."/>
            <person name="Hasenbein T."/>
            <person name="Steiner L.X."/>
            <person name="Wolters M."/>
            <person name="Herbst E.M."/>
            <person name="Deines P."/>
        </authorList>
    </citation>
    <scope>NUCLEOTIDE SEQUENCE</scope>
    <source>
        <strain evidence="1">T3</strain>
    </source>
</reference>
<evidence type="ECO:0000313" key="1">
    <source>
        <dbReference type="EMBL" id="XBY65054.1"/>
    </source>
</evidence>
<organism evidence="1">
    <name type="scientific">Pseudomonas solani</name>
    <dbReference type="NCBI Taxonomy" id="2731552"/>
    <lineage>
        <taxon>Bacteria</taxon>
        <taxon>Pseudomonadati</taxon>
        <taxon>Pseudomonadota</taxon>
        <taxon>Gammaproteobacteria</taxon>
        <taxon>Pseudomonadales</taxon>
        <taxon>Pseudomonadaceae</taxon>
        <taxon>Pseudomonas</taxon>
    </lineage>
</organism>